<dbReference type="Proteomes" id="UP000325315">
    <property type="component" value="Unassembled WGS sequence"/>
</dbReference>
<accession>A0A5B6W278</accession>
<name>A0A5B6W278_9ROSI</name>
<keyword evidence="1" id="KW-0695">RNA-directed DNA polymerase</keyword>
<dbReference type="PANTHER" id="PTHR46890:SF48">
    <property type="entry name" value="RNA-DIRECTED DNA POLYMERASE"/>
    <property type="match status" value="1"/>
</dbReference>
<dbReference type="GO" id="GO:0003964">
    <property type="term" value="F:RNA-directed DNA polymerase activity"/>
    <property type="evidence" value="ECO:0007669"/>
    <property type="project" value="UniProtKB-KW"/>
</dbReference>
<organism evidence="1 2">
    <name type="scientific">Gossypium australe</name>
    <dbReference type="NCBI Taxonomy" id="47621"/>
    <lineage>
        <taxon>Eukaryota</taxon>
        <taxon>Viridiplantae</taxon>
        <taxon>Streptophyta</taxon>
        <taxon>Embryophyta</taxon>
        <taxon>Tracheophyta</taxon>
        <taxon>Spermatophyta</taxon>
        <taxon>Magnoliopsida</taxon>
        <taxon>eudicotyledons</taxon>
        <taxon>Gunneridae</taxon>
        <taxon>Pentapetalae</taxon>
        <taxon>rosids</taxon>
        <taxon>malvids</taxon>
        <taxon>Malvales</taxon>
        <taxon>Malvaceae</taxon>
        <taxon>Malvoideae</taxon>
        <taxon>Gossypium</taxon>
    </lineage>
</organism>
<gene>
    <name evidence="1" type="ORF">EPI10_025498</name>
</gene>
<evidence type="ECO:0000313" key="1">
    <source>
        <dbReference type="EMBL" id="KAA3475298.1"/>
    </source>
</evidence>
<reference evidence="2" key="1">
    <citation type="journal article" date="2019" name="Plant Biotechnol. J.">
        <title>Genome sequencing of the Australian wild diploid species Gossypium australe highlights disease resistance and delayed gland morphogenesis.</title>
        <authorList>
            <person name="Cai Y."/>
            <person name="Cai X."/>
            <person name="Wang Q."/>
            <person name="Wang P."/>
            <person name="Zhang Y."/>
            <person name="Cai C."/>
            <person name="Xu Y."/>
            <person name="Wang K."/>
            <person name="Zhou Z."/>
            <person name="Wang C."/>
            <person name="Geng S."/>
            <person name="Li B."/>
            <person name="Dong Q."/>
            <person name="Hou Y."/>
            <person name="Wang H."/>
            <person name="Ai P."/>
            <person name="Liu Z."/>
            <person name="Yi F."/>
            <person name="Sun M."/>
            <person name="An G."/>
            <person name="Cheng J."/>
            <person name="Zhang Y."/>
            <person name="Shi Q."/>
            <person name="Xie Y."/>
            <person name="Shi X."/>
            <person name="Chang Y."/>
            <person name="Huang F."/>
            <person name="Chen Y."/>
            <person name="Hong S."/>
            <person name="Mi L."/>
            <person name="Sun Q."/>
            <person name="Zhang L."/>
            <person name="Zhou B."/>
            <person name="Peng R."/>
            <person name="Zhang X."/>
            <person name="Liu F."/>
        </authorList>
    </citation>
    <scope>NUCLEOTIDE SEQUENCE [LARGE SCALE GENOMIC DNA]</scope>
    <source>
        <strain evidence="2">cv. PA1801</strain>
    </source>
</reference>
<protein>
    <submittedName>
        <fullName evidence="1">Reverse transcriptase</fullName>
    </submittedName>
</protein>
<keyword evidence="1" id="KW-0808">Transferase</keyword>
<evidence type="ECO:0000313" key="2">
    <source>
        <dbReference type="Proteomes" id="UP000325315"/>
    </source>
</evidence>
<dbReference type="PANTHER" id="PTHR46890">
    <property type="entry name" value="NON-LTR RETROLELEMENT REVERSE TRANSCRIPTASE-LIKE PROTEIN-RELATED"/>
    <property type="match status" value="1"/>
</dbReference>
<proteinExistence type="predicted"/>
<keyword evidence="2" id="KW-1185">Reference proteome</keyword>
<dbReference type="AlphaFoldDB" id="A0A5B6W278"/>
<dbReference type="OrthoDB" id="1938551at2759"/>
<keyword evidence="1" id="KW-0548">Nucleotidyltransferase</keyword>
<dbReference type="InterPro" id="IPR052343">
    <property type="entry name" value="Retrotransposon-Effector_Assoc"/>
</dbReference>
<dbReference type="EMBL" id="SMMG02000005">
    <property type="protein sequence ID" value="KAA3475298.1"/>
    <property type="molecule type" value="Genomic_DNA"/>
</dbReference>
<comment type="caution">
    <text evidence="1">The sequence shown here is derived from an EMBL/GenBank/DDBJ whole genome shotgun (WGS) entry which is preliminary data.</text>
</comment>
<sequence length="111" mass="12479">MNDKLLQQFAGEEITHVVKLMAPMKAPGEINKTRIILIPKVENPKNLSQFRPISLCNIVYEIITKVLVNHMGAILGNCINEAQGAFIPGRHISDNVLIAYEVFHSLKMKKK</sequence>